<dbReference type="STRING" id="1073089.A0A1L9RLQ2"/>
<dbReference type="OrthoDB" id="94039at2759"/>
<dbReference type="SUPFAM" id="SSF53474">
    <property type="entry name" value="alpha/beta-Hydrolases"/>
    <property type="match status" value="1"/>
</dbReference>
<gene>
    <name evidence="2" type="ORF">ASPWEDRAFT_51796</name>
</gene>
<reference evidence="3" key="1">
    <citation type="journal article" date="2017" name="Genome Biol.">
        <title>Comparative genomics reveals high biological diversity and specific adaptations in the industrially and medically important fungal genus Aspergillus.</title>
        <authorList>
            <person name="de Vries R.P."/>
            <person name="Riley R."/>
            <person name="Wiebenga A."/>
            <person name="Aguilar-Osorio G."/>
            <person name="Amillis S."/>
            <person name="Uchima C.A."/>
            <person name="Anderluh G."/>
            <person name="Asadollahi M."/>
            <person name="Askin M."/>
            <person name="Barry K."/>
            <person name="Battaglia E."/>
            <person name="Bayram O."/>
            <person name="Benocci T."/>
            <person name="Braus-Stromeyer S.A."/>
            <person name="Caldana C."/>
            <person name="Canovas D."/>
            <person name="Cerqueira G.C."/>
            <person name="Chen F."/>
            <person name="Chen W."/>
            <person name="Choi C."/>
            <person name="Clum A."/>
            <person name="Dos Santos R.A."/>
            <person name="Damasio A.R."/>
            <person name="Diallinas G."/>
            <person name="Emri T."/>
            <person name="Fekete E."/>
            <person name="Flipphi M."/>
            <person name="Freyberg S."/>
            <person name="Gallo A."/>
            <person name="Gournas C."/>
            <person name="Habgood R."/>
            <person name="Hainaut M."/>
            <person name="Harispe M.L."/>
            <person name="Henrissat B."/>
            <person name="Hilden K.S."/>
            <person name="Hope R."/>
            <person name="Hossain A."/>
            <person name="Karabika E."/>
            <person name="Karaffa L."/>
            <person name="Karanyi Z."/>
            <person name="Krasevec N."/>
            <person name="Kuo A."/>
            <person name="Kusch H."/>
            <person name="LaButti K."/>
            <person name="Lagendijk E.L."/>
            <person name="Lapidus A."/>
            <person name="Levasseur A."/>
            <person name="Lindquist E."/>
            <person name="Lipzen A."/>
            <person name="Logrieco A.F."/>
            <person name="MacCabe A."/>
            <person name="Maekelae M.R."/>
            <person name="Malavazi I."/>
            <person name="Melin P."/>
            <person name="Meyer V."/>
            <person name="Mielnichuk N."/>
            <person name="Miskei M."/>
            <person name="Molnar A.P."/>
            <person name="Mule G."/>
            <person name="Ngan C.Y."/>
            <person name="Orejas M."/>
            <person name="Orosz E."/>
            <person name="Ouedraogo J.P."/>
            <person name="Overkamp K.M."/>
            <person name="Park H.-S."/>
            <person name="Perrone G."/>
            <person name="Piumi F."/>
            <person name="Punt P.J."/>
            <person name="Ram A.F."/>
            <person name="Ramon A."/>
            <person name="Rauscher S."/>
            <person name="Record E."/>
            <person name="Riano-Pachon D.M."/>
            <person name="Robert V."/>
            <person name="Roehrig J."/>
            <person name="Ruller R."/>
            <person name="Salamov A."/>
            <person name="Salih N.S."/>
            <person name="Samson R.A."/>
            <person name="Sandor E."/>
            <person name="Sanguinetti M."/>
            <person name="Schuetze T."/>
            <person name="Sepcic K."/>
            <person name="Shelest E."/>
            <person name="Sherlock G."/>
            <person name="Sophianopoulou V."/>
            <person name="Squina F.M."/>
            <person name="Sun H."/>
            <person name="Susca A."/>
            <person name="Todd R.B."/>
            <person name="Tsang A."/>
            <person name="Unkles S.E."/>
            <person name="van de Wiele N."/>
            <person name="van Rossen-Uffink D."/>
            <person name="Oliveira J.V."/>
            <person name="Vesth T.C."/>
            <person name="Visser J."/>
            <person name="Yu J.-H."/>
            <person name="Zhou M."/>
            <person name="Andersen M.R."/>
            <person name="Archer D.B."/>
            <person name="Baker S.E."/>
            <person name="Benoit I."/>
            <person name="Brakhage A.A."/>
            <person name="Braus G.H."/>
            <person name="Fischer R."/>
            <person name="Frisvad J.C."/>
            <person name="Goldman G.H."/>
            <person name="Houbraken J."/>
            <person name="Oakley B."/>
            <person name="Pocsi I."/>
            <person name="Scazzocchio C."/>
            <person name="Seiboth B."/>
            <person name="vanKuyk P.A."/>
            <person name="Wortman J."/>
            <person name="Dyer P.S."/>
            <person name="Grigoriev I.V."/>
        </authorList>
    </citation>
    <scope>NUCLEOTIDE SEQUENCE [LARGE SCALE GENOMIC DNA]</scope>
    <source>
        <strain evidence="3">DTO 134E9</strain>
    </source>
</reference>
<dbReference type="EMBL" id="KV878212">
    <property type="protein sequence ID" value="OJJ35852.1"/>
    <property type="molecule type" value="Genomic_DNA"/>
</dbReference>
<proteinExistence type="predicted"/>
<sequence length="439" mass="49224">MASFTVTEHLVDGQYIREYPRSTATQDARLKLSVKKYTPVDNPNPQPGDVTIIGTHGTGFPKEMYEPLWETLLARSKQDGFRIRAIWAVDVANQGASGVHNEQHLGNDASWLDHSRDLLQMINHFRDEMPRPIFGVGHSVGATQLAFLSLVHPRLFTSLLFIEPYIVPIMQPAGGAKRIKATTRRKDIWPSRSAAEQEARKSLRIWDPRVVDRWVQYGFRDLPTLIHSQPTTNSPDEGPPVTLTTTKHQEAFVYTRANFNRHRQLGLPDQEGIEKANGPRPPHDPLTVPDMIGQMYAGQTFYRPEAVLAMQLVPFLRPPVLYVSGAKSALTLEGGQVQAAQQTGTGFGGSGGMEYGRVKHIIIDRSGHTLPFEKVSATADALGPWLGQQLQQWKTDERRIAEGWESLSLKEKSTWSEEWRAASDAWFDAFVKKKSSSKL</sequence>
<dbReference type="VEuPathDB" id="FungiDB:ASPWEDRAFT_51796"/>
<protein>
    <recommendedName>
        <fullName evidence="1">AB hydrolase-1 domain-containing protein</fullName>
    </recommendedName>
</protein>
<dbReference type="Proteomes" id="UP000184383">
    <property type="component" value="Unassembled WGS sequence"/>
</dbReference>
<keyword evidence="3" id="KW-1185">Reference proteome</keyword>
<dbReference type="RefSeq" id="XP_040689528.1">
    <property type="nucleotide sequence ID" value="XM_040837654.1"/>
</dbReference>
<evidence type="ECO:0000313" key="2">
    <source>
        <dbReference type="EMBL" id="OJJ35852.1"/>
    </source>
</evidence>
<dbReference type="Pfam" id="PF12697">
    <property type="entry name" value="Abhydrolase_6"/>
    <property type="match status" value="1"/>
</dbReference>
<organism evidence="2 3">
    <name type="scientific">Aspergillus wentii DTO 134E9</name>
    <dbReference type="NCBI Taxonomy" id="1073089"/>
    <lineage>
        <taxon>Eukaryota</taxon>
        <taxon>Fungi</taxon>
        <taxon>Dikarya</taxon>
        <taxon>Ascomycota</taxon>
        <taxon>Pezizomycotina</taxon>
        <taxon>Eurotiomycetes</taxon>
        <taxon>Eurotiomycetidae</taxon>
        <taxon>Eurotiales</taxon>
        <taxon>Aspergillaceae</taxon>
        <taxon>Aspergillus</taxon>
        <taxon>Aspergillus subgen. Cremei</taxon>
    </lineage>
</organism>
<name>A0A1L9RLQ2_ASPWE</name>
<dbReference type="AlphaFoldDB" id="A0A1L9RLQ2"/>
<dbReference type="GeneID" id="63753502"/>
<dbReference type="ESTHER" id="aspwe-a0a1l9rlq2">
    <property type="family name" value="MpaH"/>
</dbReference>
<evidence type="ECO:0000259" key="1">
    <source>
        <dbReference type="Pfam" id="PF12697"/>
    </source>
</evidence>
<feature type="domain" description="AB hydrolase-1" evidence="1">
    <location>
        <begin position="56"/>
        <end position="373"/>
    </location>
</feature>
<dbReference type="InterPro" id="IPR000073">
    <property type="entry name" value="AB_hydrolase_1"/>
</dbReference>
<evidence type="ECO:0000313" key="3">
    <source>
        <dbReference type="Proteomes" id="UP000184383"/>
    </source>
</evidence>
<dbReference type="Gene3D" id="3.40.50.1820">
    <property type="entry name" value="alpha/beta hydrolase"/>
    <property type="match status" value="1"/>
</dbReference>
<accession>A0A1L9RLQ2</accession>
<dbReference type="InterPro" id="IPR029058">
    <property type="entry name" value="AB_hydrolase_fold"/>
</dbReference>